<proteinExistence type="predicted"/>
<dbReference type="AlphaFoldDB" id="A0A8X6S6C2"/>
<protein>
    <submittedName>
        <fullName evidence="1">Uncharacterized protein</fullName>
    </submittedName>
</protein>
<gene>
    <name evidence="1" type="ORF">TNCV_5085181</name>
</gene>
<dbReference type="Proteomes" id="UP000887159">
    <property type="component" value="Unassembled WGS sequence"/>
</dbReference>
<evidence type="ECO:0000313" key="1">
    <source>
        <dbReference type="EMBL" id="GFY07331.1"/>
    </source>
</evidence>
<sequence>MAECMYDEYEPHIRGNKRKWTTGCYLKHQESSKGCNNRSIASVTSTTIRMVGILSSCLLCNTCLDDNSKTIVTVFFYDFPGKKSCPNLSPNQLTLRVPCDTETTLILKD</sequence>
<reference evidence="1" key="1">
    <citation type="submission" date="2020-08" db="EMBL/GenBank/DDBJ databases">
        <title>Multicomponent nature underlies the extraordinary mechanical properties of spider dragline silk.</title>
        <authorList>
            <person name="Kono N."/>
            <person name="Nakamura H."/>
            <person name="Mori M."/>
            <person name="Yoshida Y."/>
            <person name="Ohtoshi R."/>
            <person name="Malay A.D."/>
            <person name="Moran D.A.P."/>
            <person name="Tomita M."/>
            <person name="Numata K."/>
            <person name="Arakawa K."/>
        </authorList>
    </citation>
    <scope>NUCLEOTIDE SEQUENCE</scope>
</reference>
<name>A0A8X6S6C2_TRICX</name>
<comment type="caution">
    <text evidence="1">The sequence shown here is derived from an EMBL/GenBank/DDBJ whole genome shotgun (WGS) entry which is preliminary data.</text>
</comment>
<keyword evidence="2" id="KW-1185">Reference proteome</keyword>
<evidence type="ECO:0000313" key="2">
    <source>
        <dbReference type="Proteomes" id="UP000887159"/>
    </source>
</evidence>
<organism evidence="1 2">
    <name type="scientific">Trichonephila clavipes</name>
    <name type="common">Golden silk orbweaver</name>
    <name type="synonym">Nephila clavipes</name>
    <dbReference type="NCBI Taxonomy" id="2585209"/>
    <lineage>
        <taxon>Eukaryota</taxon>
        <taxon>Metazoa</taxon>
        <taxon>Ecdysozoa</taxon>
        <taxon>Arthropoda</taxon>
        <taxon>Chelicerata</taxon>
        <taxon>Arachnida</taxon>
        <taxon>Araneae</taxon>
        <taxon>Araneomorphae</taxon>
        <taxon>Entelegynae</taxon>
        <taxon>Araneoidea</taxon>
        <taxon>Nephilidae</taxon>
        <taxon>Trichonephila</taxon>
    </lineage>
</organism>
<dbReference type="EMBL" id="BMAU01021272">
    <property type="protein sequence ID" value="GFY07331.1"/>
    <property type="molecule type" value="Genomic_DNA"/>
</dbReference>
<accession>A0A8X6S6C2</accession>